<evidence type="ECO:0000313" key="1">
    <source>
        <dbReference type="EMBL" id="SHO57886.1"/>
    </source>
</evidence>
<gene>
    <name evidence="1" type="ORF">VQ7734_03656</name>
</gene>
<dbReference type="EMBL" id="FRFG01000048">
    <property type="protein sequence ID" value="SHO57886.1"/>
    <property type="molecule type" value="Genomic_DNA"/>
</dbReference>
<dbReference type="Proteomes" id="UP000184600">
    <property type="component" value="Unassembled WGS sequence"/>
</dbReference>
<evidence type="ECO:0000313" key="2">
    <source>
        <dbReference type="Proteomes" id="UP000184600"/>
    </source>
</evidence>
<dbReference type="STRING" id="1117707.VQ7734_03656"/>
<sequence>MTTQYQSGYKLRALKTFIDETVGHHIAKHITAEMSDITLRLNSKNMGRGMDLLIMRYTAEFYCDRYPYQKHDPAVLFANVGAWLMDNDRERDDHEPLADPDVDVVIEDEQSAEIILTVEFEEPIRVVEAADGPIYWRGKRWRIEAYEIWVAENIRDVVIR</sequence>
<protein>
    <submittedName>
        <fullName evidence="1">p2 phage tail completion protein R (GpR)</fullName>
    </submittedName>
</protein>
<dbReference type="OrthoDB" id="6915188at2"/>
<organism evidence="1 2">
    <name type="scientific">Vibrio quintilis</name>
    <dbReference type="NCBI Taxonomy" id="1117707"/>
    <lineage>
        <taxon>Bacteria</taxon>
        <taxon>Pseudomonadati</taxon>
        <taxon>Pseudomonadota</taxon>
        <taxon>Gammaproteobacteria</taxon>
        <taxon>Vibrionales</taxon>
        <taxon>Vibrionaceae</taxon>
        <taxon>Vibrio</taxon>
    </lineage>
</organism>
<proteinExistence type="predicted"/>
<dbReference type="RefSeq" id="WP_073585271.1">
    <property type="nucleotide sequence ID" value="NZ_AP024897.1"/>
</dbReference>
<dbReference type="AlphaFoldDB" id="A0A1M7YZL8"/>
<dbReference type="Pfam" id="PF06891">
    <property type="entry name" value="P2_Phage_GpR"/>
    <property type="match status" value="1"/>
</dbReference>
<name>A0A1M7YZL8_9VIBR</name>
<reference evidence="2" key="1">
    <citation type="submission" date="2016-12" db="EMBL/GenBank/DDBJ databases">
        <authorList>
            <person name="Rodrigo-Torres L."/>
            <person name="Arahal R.D."/>
            <person name="Lucena T."/>
        </authorList>
    </citation>
    <scope>NUCLEOTIDE SEQUENCE [LARGE SCALE GENOMIC DNA]</scope>
</reference>
<dbReference type="InterPro" id="IPR009678">
    <property type="entry name" value="Phage_tail_completion_R"/>
</dbReference>
<keyword evidence="2" id="KW-1185">Reference proteome</keyword>
<accession>A0A1M7YZL8</accession>